<dbReference type="PANTHER" id="PTHR24015">
    <property type="entry name" value="OS07G0578800 PROTEIN-RELATED"/>
    <property type="match status" value="1"/>
</dbReference>
<feature type="repeat" description="PPR" evidence="2">
    <location>
        <begin position="284"/>
        <end position="318"/>
    </location>
</feature>
<comment type="caution">
    <text evidence="3">The sequence shown here is derived from an EMBL/GenBank/DDBJ whole genome shotgun (WGS) entry which is preliminary data.</text>
</comment>
<feature type="repeat" description="PPR" evidence="2">
    <location>
        <begin position="77"/>
        <end position="111"/>
    </location>
</feature>
<reference evidence="3" key="1">
    <citation type="journal article" date="2023" name="Plant J.">
        <title>Genome sequences and population genomics provide insights into the demographic history, inbreeding, and mutation load of two 'living fossil' tree species of Dipteronia.</title>
        <authorList>
            <person name="Feng Y."/>
            <person name="Comes H.P."/>
            <person name="Chen J."/>
            <person name="Zhu S."/>
            <person name="Lu R."/>
            <person name="Zhang X."/>
            <person name="Li P."/>
            <person name="Qiu J."/>
            <person name="Olsen K.M."/>
            <person name="Qiu Y."/>
        </authorList>
    </citation>
    <scope>NUCLEOTIDE SEQUENCE</scope>
    <source>
        <strain evidence="3">KIB01</strain>
    </source>
</reference>
<protein>
    <recommendedName>
        <fullName evidence="5">Pentatricopeptide repeat-containing protein</fullName>
    </recommendedName>
</protein>
<evidence type="ECO:0008006" key="5">
    <source>
        <dbReference type="Google" id="ProtNLM"/>
    </source>
</evidence>
<dbReference type="Pfam" id="PF13041">
    <property type="entry name" value="PPR_2"/>
    <property type="match status" value="1"/>
</dbReference>
<dbReference type="Proteomes" id="UP001280121">
    <property type="component" value="Unassembled WGS sequence"/>
</dbReference>
<proteinExistence type="predicted"/>
<keyword evidence="4" id="KW-1185">Reference proteome</keyword>
<evidence type="ECO:0000313" key="3">
    <source>
        <dbReference type="EMBL" id="KAK2665638.1"/>
    </source>
</evidence>
<feature type="repeat" description="PPR" evidence="2">
    <location>
        <begin position="179"/>
        <end position="213"/>
    </location>
</feature>
<dbReference type="InterPro" id="IPR046848">
    <property type="entry name" value="E_motif"/>
</dbReference>
<dbReference type="Pfam" id="PF20431">
    <property type="entry name" value="E_motif"/>
    <property type="match status" value="1"/>
</dbReference>
<dbReference type="NCBIfam" id="TIGR00756">
    <property type="entry name" value="PPR"/>
    <property type="match status" value="3"/>
</dbReference>
<dbReference type="EMBL" id="JANJYI010000001">
    <property type="protein sequence ID" value="KAK2665638.1"/>
    <property type="molecule type" value="Genomic_DNA"/>
</dbReference>
<dbReference type="GO" id="GO:0003723">
    <property type="term" value="F:RNA binding"/>
    <property type="evidence" value="ECO:0007669"/>
    <property type="project" value="InterPro"/>
</dbReference>
<dbReference type="PANTHER" id="PTHR24015:SF548">
    <property type="entry name" value="OS08G0340900 PROTEIN"/>
    <property type="match status" value="1"/>
</dbReference>
<dbReference type="Gene3D" id="1.25.40.10">
    <property type="entry name" value="Tetratricopeptide repeat domain"/>
    <property type="match status" value="3"/>
</dbReference>
<dbReference type="InterPro" id="IPR011990">
    <property type="entry name" value="TPR-like_helical_dom_sf"/>
</dbReference>
<keyword evidence="1" id="KW-0677">Repeat</keyword>
<name>A0AAE0CWY9_9ROSI</name>
<accession>A0AAE0CWY9</accession>
<dbReference type="InterPro" id="IPR002885">
    <property type="entry name" value="PPR_rpt"/>
</dbReference>
<dbReference type="FunFam" id="1.25.40.10:FF:000031">
    <property type="entry name" value="Pentatricopeptide repeat-containing protein mitochondrial"/>
    <property type="match status" value="1"/>
</dbReference>
<dbReference type="InterPro" id="IPR046960">
    <property type="entry name" value="PPR_At4g14850-like_plant"/>
</dbReference>
<dbReference type="Pfam" id="PF01535">
    <property type="entry name" value="PPR"/>
    <property type="match status" value="4"/>
</dbReference>
<dbReference type="GO" id="GO:0009451">
    <property type="term" value="P:RNA modification"/>
    <property type="evidence" value="ECO:0007669"/>
    <property type="project" value="InterPro"/>
</dbReference>
<sequence>MQKHGMRHDRFSVISSLGVSSSERFLKSGKEIHCQVIKSCLDLEMDVMVQTSLIDMYSKCGIVAYAERVFSRIFSRNVITWNAMIGGYVLNARFSESFTCFKKMQEDDKLSPDAITMINLLPSCAQLGSLLEGKSIHGYGIRKGFIPHLVFETALVDMYGRCGELKMAECIFESMTEKNLVSWNAMIAAYTQNGWNKKALKLFQDLWSNKFHEPLTPDAITFASILPAYAEIATLGEGRQIHSLITKLGLVSNTFISNSIVYMYAKCGDLHIARKLFDGILCKDVISWNVITMAYAIHGLAKRSIQLFNEMREKGINPNGSTFVSLLSSCSICGCYVLLSNMYAEAGRWEDVERIKGLMEKEGLEKTVSCSIVENSGKAHRFINQDSSQNKLHMIYNVLDILLSKIGEDVYVHTVTKFRPPNLLRKRAKSPANHSVRLAISFGAIKVQLFFVTRDLSDVDCNCWVVKPESALLLSYVIASEFASCVIASEFASCFVSVKHILMA</sequence>
<dbReference type="FunFam" id="1.25.40.10:FF:000073">
    <property type="entry name" value="Pentatricopeptide repeat-containing protein chloroplastic"/>
    <property type="match status" value="2"/>
</dbReference>
<dbReference type="AlphaFoldDB" id="A0AAE0CWY9"/>
<evidence type="ECO:0000256" key="2">
    <source>
        <dbReference type="PROSITE-ProRule" id="PRU00708"/>
    </source>
</evidence>
<organism evidence="3 4">
    <name type="scientific">Dipteronia dyeriana</name>
    <dbReference type="NCBI Taxonomy" id="168575"/>
    <lineage>
        <taxon>Eukaryota</taxon>
        <taxon>Viridiplantae</taxon>
        <taxon>Streptophyta</taxon>
        <taxon>Embryophyta</taxon>
        <taxon>Tracheophyta</taxon>
        <taxon>Spermatophyta</taxon>
        <taxon>Magnoliopsida</taxon>
        <taxon>eudicotyledons</taxon>
        <taxon>Gunneridae</taxon>
        <taxon>Pentapetalae</taxon>
        <taxon>rosids</taxon>
        <taxon>malvids</taxon>
        <taxon>Sapindales</taxon>
        <taxon>Sapindaceae</taxon>
        <taxon>Hippocastanoideae</taxon>
        <taxon>Acereae</taxon>
        <taxon>Dipteronia</taxon>
    </lineage>
</organism>
<evidence type="ECO:0000256" key="1">
    <source>
        <dbReference type="ARBA" id="ARBA00022737"/>
    </source>
</evidence>
<gene>
    <name evidence="3" type="ORF">Ddye_004212</name>
</gene>
<evidence type="ECO:0000313" key="4">
    <source>
        <dbReference type="Proteomes" id="UP001280121"/>
    </source>
</evidence>
<dbReference type="PROSITE" id="PS51375">
    <property type="entry name" value="PPR"/>
    <property type="match status" value="3"/>
</dbReference>